<accession>A0A6C0CH95</accession>
<proteinExistence type="predicted"/>
<dbReference type="AlphaFoldDB" id="A0A6C0CH95"/>
<name>A0A6C0CH95_9ZZZZ</name>
<evidence type="ECO:0000313" key="1">
    <source>
        <dbReference type="EMBL" id="QHT03663.1"/>
    </source>
</evidence>
<reference evidence="1" key="1">
    <citation type="journal article" date="2020" name="Nature">
        <title>Giant virus diversity and host interactions through global metagenomics.</title>
        <authorList>
            <person name="Schulz F."/>
            <person name="Roux S."/>
            <person name="Paez-Espino D."/>
            <person name="Jungbluth S."/>
            <person name="Walsh D.A."/>
            <person name="Denef V.J."/>
            <person name="McMahon K.D."/>
            <person name="Konstantinidis K.T."/>
            <person name="Eloe-Fadrosh E.A."/>
            <person name="Kyrpides N.C."/>
            <person name="Woyke T."/>
        </authorList>
    </citation>
    <scope>NUCLEOTIDE SEQUENCE</scope>
    <source>
        <strain evidence="1">GVMAG-M-3300021120-1</strain>
    </source>
</reference>
<sequence length="293" mass="34169">MKYLIVKGWLGFGDRLESLIMCVKFAQENNLQIYVDWTDSIWSHGEESFYKYFNIVNMPVLESLDDIPADSTVYPEYWKDKLKSPFTQEMMDNYDPNNILTNYLPKNPTFNCDVIVYVCVGKRLLYEDIQFFTNVFRVTDERILDEIRKRKSLYNLSTSIGIHVRGTDRVKNIHKRELSIQYMAVNAVMNGGLSGLKMVAVGDDKESVELWKRFFPDVKVLSSLSLENTIKKGIHNASKEELTLSKDEMNVDMLVDFFTLSSCARILTTFRDSRFAREARQLHPYLDTILRNE</sequence>
<dbReference type="Gene3D" id="3.40.50.11340">
    <property type="match status" value="1"/>
</dbReference>
<protein>
    <submittedName>
        <fullName evidence="1">Uncharacterized protein</fullName>
    </submittedName>
</protein>
<dbReference type="Gene3D" id="3.40.50.11350">
    <property type="match status" value="1"/>
</dbReference>
<organism evidence="1">
    <name type="scientific">viral metagenome</name>
    <dbReference type="NCBI Taxonomy" id="1070528"/>
    <lineage>
        <taxon>unclassified sequences</taxon>
        <taxon>metagenomes</taxon>
        <taxon>organismal metagenomes</taxon>
    </lineage>
</organism>
<dbReference type="EMBL" id="MN739416">
    <property type="protein sequence ID" value="QHT03663.1"/>
    <property type="molecule type" value="Genomic_DNA"/>
</dbReference>